<dbReference type="PANTHER" id="PTHR30143">
    <property type="entry name" value="ACID HYDRATASE"/>
    <property type="match status" value="1"/>
</dbReference>
<comment type="cofactor">
    <cofactor evidence="3">
        <name>a divalent metal cation</name>
        <dbReference type="ChEBI" id="CHEBI:60240"/>
    </cofactor>
</comment>
<dbReference type="Proteomes" id="UP000746649">
    <property type="component" value="Unassembled WGS sequence"/>
</dbReference>
<comment type="similarity">
    <text evidence="3">Belongs to the hydratase/decarboxylase family. MhpD subfamily.</text>
</comment>
<dbReference type="InterPro" id="IPR036663">
    <property type="entry name" value="Fumarylacetoacetase_C_sf"/>
</dbReference>
<dbReference type="InterPro" id="IPR023793">
    <property type="entry name" value="Keto_pentenoate-hydratase"/>
</dbReference>
<reference evidence="5 6" key="1">
    <citation type="submission" date="2020-11" db="EMBL/GenBank/DDBJ databases">
        <title>Enhanced detection system for hospital associated transmission using whole genome sequencing surveillance.</title>
        <authorList>
            <person name="Harrison L.H."/>
            <person name="Van Tyne D."/>
            <person name="Marsh J.W."/>
            <person name="Griffith M.P."/>
            <person name="Snyder D.J."/>
            <person name="Cooper V.S."/>
            <person name="Mustapha M."/>
        </authorList>
    </citation>
    <scope>NUCLEOTIDE SEQUENCE [LARGE SCALE GENOMIC DNA]</scope>
    <source>
        <strain evidence="5 6">CB00117</strain>
    </source>
</reference>
<sequence length="269" mass="28547">MSNTILEPIAAALRRAEEQGEAIAPVREWPGVESAEAAYAIQRINVEHAVAQGRRVVGRKVGLTHPKVQQQLGVSQPDFGTLFADMCYGDNETIPFSRVLQPRIEAEIALVLNRDLPHVDTTFDELAGAVEWVLPALEVVGSRIRDWSIQFVDTVADNASCGVYVLGGPAQRLAGVDLKNCAMHMTRNNEEVSSGRGSECLGHPLNAAVWLARKMASLGEPLRAGDIILTGALGPMVAVNAGDTFAAHIAGIGSVAVTFSAATTEGSQS</sequence>
<proteinExistence type="inferred from homology"/>
<dbReference type="NCBIfam" id="NF008461">
    <property type="entry name" value="PRK11342.1"/>
    <property type="match status" value="1"/>
</dbReference>
<keyword evidence="2 3" id="KW-0456">Lyase</keyword>
<evidence type="ECO:0000256" key="1">
    <source>
        <dbReference type="ARBA" id="ARBA00022797"/>
    </source>
</evidence>
<evidence type="ECO:0000313" key="6">
    <source>
        <dbReference type="Proteomes" id="UP000746649"/>
    </source>
</evidence>
<dbReference type="SUPFAM" id="SSF56529">
    <property type="entry name" value="FAH"/>
    <property type="match status" value="1"/>
</dbReference>
<evidence type="ECO:0000313" key="5">
    <source>
        <dbReference type="EMBL" id="MBJ8380050.1"/>
    </source>
</evidence>
<dbReference type="InterPro" id="IPR050772">
    <property type="entry name" value="Hydratase-Decarb/MhpD_sf"/>
</dbReference>
<feature type="domain" description="Fumarylacetoacetase-like C-terminal" evidence="4">
    <location>
        <begin position="57"/>
        <end position="258"/>
    </location>
</feature>
<evidence type="ECO:0000256" key="2">
    <source>
        <dbReference type="ARBA" id="ARBA00023239"/>
    </source>
</evidence>
<dbReference type="GO" id="GO:0008684">
    <property type="term" value="F:2-oxopent-4-enoate hydratase activity"/>
    <property type="evidence" value="ECO:0007669"/>
    <property type="project" value="UniProtKB-EC"/>
</dbReference>
<name>A0ABS0ZMN1_9ENTR</name>
<dbReference type="InterPro" id="IPR011234">
    <property type="entry name" value="Fumarylacetoacetase-like_C"/>
</dbReference>
<keyword evidence="6" id="KW-1185">Reference proteome</keyword>
<dbReference type="EC" id="4.2.1.80" evidence="3"/>
<gene>
    <name evidence="3 5" type="primary">mhpD</name>
    <name evidence="5" type="ORF">I6M88_03525</name>
</gene>
<dbReference type="Pfam" id="PF01557">
    <property type="entry name" value="FAA_hydrolase"/>
    <property type="match status" value="1"/>
</dbReference>
<comment type="caution">
    <text evidence="5">The sequence shown here is derived from an EMBL/GenBank/DDBJ whole genome shotgun (WGS) entry which is preliminary data.</text>
</comment>
<protein>
    <recommendedName>
        <fullName evidence="3">2-keto-4-pentenoate hydratase</fullName>
        <ecNumber evidence="3">4.2.1.80</ecNumber>
    </recommendedName>
    <alternativeName>
        <fullName evidence="3">2-hydroxypentadienoic acid hydratase</fullName>
    </alternativeName>
</protein>
<dbReference type="HAMAP" id="MF_01655">
    <property type="entry name" value="MhpD"/>
    <property type="match status" value="1"/>
</dbReference>
<dbReference type="PANTHER" id="PTHR30143:SF0">
    <property type="entry name" value="2-KETO-4-PENTENOATE HYDRATASE"/>
    <property type="match status" value="1"/>
</dbReference>
<comment type="catalytic activity">
    <reaction evidence="3">
        <text>(S)-4-hydroxy-2-oxopentanoate = (2Z)-2-hydroxypenta-2,4-dienoate + H2O</text>
        <dbReference type="Rhea" id="RHEA:22580"/>
        <dbReference type="ChEBI" id="CHEBI:15377"/>
        <dbReference type="ChEBI" id="CHEBI:67152"/>
        <dbReference type="ChEBI" id="CHEBI:73143"/>
        <dbReference type="EC" id="4.2.1.80"/>
    </reaction>
</comment>
<dbReference type="EMBL" id="JADWND010000002">
    <property type="protein sequence ID" value="MBJ8380050.1"/>
    <property type="molecule type" value="Genomic_DNA"/>
</dbReference>
<comment type="pathway">
    <text evidence="3">Aromatic compound metabolism; 3-phenylpropanoate degradation.</text>
</comment>
<dbReference type="Gene3D" id="3.90.850.10">
    <property type="entry name" value="Fumarylacetoacetase-like, C-terminal domain"/>
    <property type="match status" value="1"/>
</dbReference>
<evidence type="ECO:0000259" key="4">
    <source>
        <dbReference type="Pfam" id="PF01557"/>
    </source>
</evidence>
<evidence type="ECO:0000256" key="3">
    <source>
        <dbReference type="HAMAP-Rule" id="MF_01655"/>
    </source>
</evidence>
<accession>A0ABS0ZMN1</accession>
<comment type="function">
    <text evidence="3">Catalyzes the conversion of 2-hydroxypentadienoic acid (enolic form of 2-oxopent-4-enoate) to 4-hydroxy-2-ketopentanoic acid.</text>
</comment>
<organism evidence="5 6">
    <name type="scientific">Citrobacter sedlakii</name>
    <dbReference type="NCBI Taxonomy" id="67826"/>
    <lineage>
        <taxon>Bacteria</taxon>
        <taxon>Pseudomonadati</taxon>
        <taxon>Pseudomonadota</taxon>
        <taxon>Gammaproteobacteria</taxon>
        <taxon>Enterobacterales</taxon>
        <taxon>Enterobacteriaceae</taxon>
        <taxon>Citrobacter</taxon>
        <taxon>Citrobacter freundii complex</taxon>
    </lineage>
</organism>
<dbReference type="RefSeq" id="WP_181821901.1">
    <property type="nucleotide sequence ID" value="NZ_CBCYHD010000011.1"/>
</dbReference>
<keyword evidence="1 3" id="KW-0058">Aromatic hydrocarbons catabolism</keyword>